<keyword evidence="3" id="KW-1185">Reference proteome</keyword>
<accession>A0A0C5W0G3</accession>
<proteinExistence type="predicted"/>
<dbReference type="STRING" id="1445510.YC6258_04143"/>
<evidence type="ECO:0000256" key="1">
    <source>
        <dbReference type="SAM" id="MobiDB-lite"/>
    </source>
</evidence>
<reference evidence="2 3" key="1">
    <citation type="submission" date="2014-01" db="EMBL/GenBank/DDBJ databases">
        <title>Full genme sequencing of cellulolytic bacterium Gynuella sunshinyii YC6258T gen. nov., sp. nov.</title>
        <authorList>
            <person name="Khan H."/>
            <person name="Chung E.J."/>
            <person name="Chung Y.R."/>
        </authorList>
    </citation>
    <scope>NUCLEOTIDE SEQUENCE [LARGE SCALE GENOMIC DNA]</scope>
    <source>
        <strain evidence="2 3">YC6258</strain>
    </source>
</reference>
<organism evidence="2 3">
    <name type="scientific">Gynuella sunshinyii YC6258</name>
    <dbReference type="NCBI Taxonomy" id="1445510"/>
    <lineage>
        <taxon>Bacteria</taxon>
        <taxon>Pseudomonadati</taxon>
        <taxon>Pseudomonadota</taxon>
        <taxon>Gammaproteobacteria</taxon>
        <taxon>Oceanospirillales</taxon>
        <taxon>Saccharospirillaceae</taxon>
        <taxon>Gynuella</taxon>
    </lineage>
</organism>
<dbReference type="KEGG" id="gsn:YC6258_04143"/>
<dbReference type="RefSeq" id="WP_044618248.1">
    <property type="nucleotide sequence ID" value="NZ_CP007142.1"/>
</dbReference>
<dbReference type="EMBL" id="CP007142">
    <property type="protein sequence ID" value="AJQ96179.1"/>
    <property type="molecule type" value="Genomic_DNA"/>
</dbReference>
<feature type="compositionally biased region" description="Basic and acidic residues" evidence="1">
    <location>
        <begin position="24"/>
        <end position="36"/>
    </location>
</feature>
<dbReference type="HOGENOM" id="CLU_2861475_0_0_6"/>
<dbReference type="Proteomes" id="UP000032266">
    <property type="component" value="Chromosome"/>
</dbReference>
<sequence length="64" mass="7189">MHTAISKPQKKPGSLPQHQLTSPKPDKYNTSKKIHQDDKTGETLKIHIAHQFFIVVILTAISDT</sequence>
<name>A0A0C5W0G3_9GAMM</name>
<evidence type="ECO:0000313" key="3">
    <source>
        <dbReference type="Proteomes" id="UP000032266"/>
    </source>
</evidence>
<gene>
    <name evidence="2" type="ORF">YC6258_04143</name>
</gene>
<evidence type="ECO:0000313" key="2">
    <source>
        <dbReference type="EMBL" id="AJQ96179.1"/>
    </source>
</evidence>
<feature type="region of interest" description="Disordered" evidence="1">
    <location>
        <begin position="1"/>
        <end position="36"/>
    </location>
</feature>
<protein>
    <submittedName>
        <fullName evidence="2">Uncharacterized protein</fullName>
    </submittedName>
</protein>
<dbReference type="AlphaFoldDB" id="A0A0C5W0G3"/>